<evidence type="ECO:0000313" key="1">
    <source>
        <dbReference type="EMBL" id="GAF90823.1"/>
    </source>
</evidence>
<comment type="caution">
    <text evidence="1">The sequence shown here is derived from an EMBL/GenBank/DDBJ whole genome shotgun (WGS) entry which is preliminary data.</text>
</comment>
<organism evidence="1">
    <name type="scientific">marine sediment metagenome</name>
    <dbReference type="NCBI Taxonomy" id="412755"/>
    <lineage>
        <taxon>unclassified sequences</taxon>
        <taxon>metagenomes</taxon>
        <taxon>ecological metagenomes</taxon>
    </lineage>
</organism>
<feature type="non-terminal residue" evidence="1">
    <location>
        <position position="60"/>
    </location>
</feature>
<dbReference type="EMBL" id="BARS01018109">
    <property type="protein sequence ID" value="GAF90823.1"/>
    <property type="molecule type" value="Genomic_DNA"/>
</dbReference>
<dbReference type="AlphaFoldDB" id="X0TBB1"/>
<name>X0TBB1_9ZZZZ</name>
<reference evidence="1" key="1">
    <citation type="journal article" date="2014" name="Front. Microbiol.">
        <title>High frequency of phylogenetically diverse reductive dehalogenase-homologous genes in deep subseafloor sedimentary metagenomes.</title>
        <authorList>
            <person name="Kawai M."/>
            <person name="Futagami T."/>
            <person name="Toyoda A."/>
            <person name="Takaki Y."/>
            <person name="Nishi S."/>
            <person name="Hori S."/>
            <person name="Arai W."/>
            <person name="Tsubouchi T."/>
            <person name="Morono Y."/>
            <person name="Uchiyama I."/>
            <person name="Ito T."/>
            <person name="Fujiyama A."/>
            <person name="Inagaki F."/>
            <person name="Takami H."/>
        </authorList>
    </citation>
    <scope>NUCLEOTIDE SEQUENCE</scope>
    <source>
        <strain evidence="1">Expedition CK06-06</strain>
    </source>
</reference>
<accession>X0TBB1</accession>
<gene>
    <name evidence="1" type="ORF">S01H1_29520</name>
</gene>
<proteinExistence type="predicted"/>
<protein>
    <submittedName>
        <fullName evidence="1">Uncharacterized protein</fullName>
    </submittedName>
</protein>
<sequence length="60" mass="7186">MICYENIEVNKEITTIVDVFKSMSESIDTYSFKLYKKDRYIGYRVVKSYSLDDALENLRF</sequence>